<evidence type="ECO:0000313" key="2">
    <source>
        <dbReference type="Proteomes" id="UP000465601"/>
    </source>
</evidence>
<dbReference type="RefSeq" id="WP_151867332.1">
    <property type="nucleotide sequence ID" value="NZ_WBZB01000082.1"/>
</dbReference>
<keyword evidence="2" id="KW-1185">Reference proteome</keyword>
<accession>A0A833HKZ1</accession>
<proteinExistence type="predicted"/>
<protein>
    <submittedName>
        <fullName evidence="1">Uncharacterized protein</fullName>
    </submittedName>
</protein>
<comment type="caution">
    <text evidence="1">The sequence shown here is derived from an EMBL/GenBank/DDBJ whole genome shotgun (WGS) entry which is preliminary data.</text>
</comment>
<dbReference type="AlphaFoldDB" id="A0A833HKZ1"/>
<dbReference type="EMBL" id="WBZB01000082">
    <property type="protein sequence ID" value="KAB3524432.1"/>
    <property type="molecule type" value="Genomic_DNA"/>
</dbReference>
<name>A0A833HKZ1_9FIRM</name>
<dbReference type="Proteomes" id="UP000465601">
    <property type="component" value="Unassembled WGS sequence"/>
</dbReference>
<gene>
    <name evidence="1" type="ORF">F8153_15895</name>
</gene>
<dbReference type="OrthoDB" id="2019903at2"/>
<reference evidence="1 2" key="1">
    <citation type="submission" date="2019-10" db="EMBL/GenBank/DDBJ databases">
        <title>Alkaliphilus serpentinus sp. nov. and Alkaliphilus pronyensis sp. nov., two novel anaerobic alkaliphilic species isolated from the serpentinized-hosted hydrothermal field of the Prony Bay (New Caledonia).</title>
        <authorList>
            <person name="Postec A."/>
        </authorList>
    </citation>
    <scope>NUCLEOTIDE SEQUENCE [LARGE SCALE GENOMIC DNA]</scope>
    <source>
        <strain evidence="1 2">LacT</strain>
    </source>
</reference>
<organism evidence="1 2">
    <name type="scientific">Alkaliphilus serpentinus</name>
    <dbReference type="NCBI Taxonomy" id="1482731"/>
    <lineage>
        <taxon>Bacteria</taxon>
        <taxon>Bacillati</taxon>
        <taxon>Bacillota</taxon>
        <taxon>Clostridia</taxon>
        <taxon>Peptostreptococcales</taxon>
        <taxon>Natronincolaceae</taxon>
        <taxon>Alkaliphilus</taxon>
    </lineage>
</organism>
<evidence type="ECO:0000313" key="1">
    <source>
        <dbReference type="EMBL" id="KAB3524432.1"/>
    </source>
</evidence>
<sequence>MVETRKDIVKFIRNIIPSDIPETYPVIDMFNSIADSEKIRKGVLAFRELLYMICDRLMDEEELYLSSVKKSRATSFHPSLPVSFPFLNNLKSILYNLGYHGEIDNNSNTLIVNDIGLITSTVGVDGRKMKAKISTPKLIDALKFLDSIGFEFVNLNLDIKPSRMAEIKSIEIKYSMNVDLFVGIKVMSVAQEKLFAKGKHDIFLRCDYREIMDQVIDSYDILNDYLKPLDDKVRNFVLALHRRYTNQNLTCKVDVFYLGVRVIYSYGNNEVWTFSASHNSGYRILIKAQKKNMYLDFIESFPKELKEVISRGYGCNKKLFAEACQKGCHGYSFLLDEAILKIGGNIQTWLDMEVECLKNKGKILSTSS</sequence>